<evidence type="ECO:0000256" key="1">
    <source>
        <dbReference type="ARBA" id="ARBA00006484"/>
    </source>
</evidence>
<dbReference type="Pfam" id="PF00106">
    <property type="entry name" value="adh_short"/>
    <property type="match status" value="1"/>
</dbReference>
<dbReference type="Gene3D" id="3.40.50.720">
    <property type="entry name" value="NAD(P)-binding Rossmann-like Domain"/>
    <property type="match status" value="1"/>
</dbReference>
<keyword evidence="2" id="KW-0560">Oxidoreductase</keyword>
<dbReference type="InterPro" id="IPR036291">
    <property type="entry name" value="NAD(P)-bd_dom_sf"/>
</dbReference>
<dbReference type="EMBL" id="JACYXZ010000005">
    <property type="protein sequence ID" value="MBD8871080.1"/>
    <property type="molecule type" value="Genomic_DNA"/>
</dbReference>
<evidence type="ECO:0000256" key="2">
    <source>
        <dbReference type="ARBA" id="ARBA00023002"/>
    </source>
</evidence>
<dbReference type="SUPFAM" id="SSF51735">
    <property type="entry name" value="NAD(P)-binding Rossmann-fold domains"/>
    <property type="match status" value="1"/>
</dbReference>
<reference evidence="3" key="1">
    <citation type="submission" date="2020-09" db="EMBL/GenBank/DDBJ databases">
        <title>Nocardioides sp. strain MJB4 16S ribosomal RNA gene Genome sequencing and assembly.</title>
        <authorList>
            <person name="Kim I."/>
        </authorList>
    </citation>
    <scope>NUCLEOTIDE SEQUENCE</scope>
    <source>
        <strain evidence="3">MJB4</strain>
    </source>
</reference>
<keyword evidence="4" id="KW-1185">Reference proteome</keyword>
<dbReference type="InterPro" id="IPR002347">
    <property type="entry name" value="SDR_fam"/>
</dbReference>
<comment type="similarity">
    <text evidence="1">Belongs to the short-chain dehydrogenases/reductases (SDR) family.</text>
</comment>
<name>A0A927Q0V7_9ACTN</name>
<evidence type="ECO:0000313" key="3">
    <source>
        <dbReference type="EMBL" id="MBD8871080.1"/>
    </source>
</evidence>
<accession>A0A927Q0V7</accession>
<evidence type="ECO:0000313" key="4">
    <source>
        <dbReference type="Proteomes" id="UP000616839"/>
    </source>
</evidence>
<dbReference type="PANTHER" id="PTHR43669">
    <property type="entry name" value="5-KETO-D-GLUCONATE 5-REDUCTASE"/>
    <property type="match status" value="1"/>
</dbReference>
<dbReference type="GO" id="GO:0016491">
    <property type="term" value="F:oxidoreductase activity"/>
    <property type="evidence" value="ECO:0007669"/>
    <property type="project" value="UniProtKB-KW"/>
</dbReference>
<dbReference type="PANTHER" id="PTHR43669:SF3">
    <property type="entry name" value="ALCOHOL DEHYDROGENASE, PUTATIVE (AFU_ORTHOLOGUE AFUA_3G03445)-RELATED"/>
    <property type="match status" value="1"/>
</dbReference>
<dbReference type="AlphaFoldDB" id="A0A927Q0V7"/>
<sequence length="216" mass="22501">MEKPTLLVLGAGPGVGAEVARRFAREGYAVALAARSADRLAGLADEIGGTAHPVDLTDPESLTRVVREVGEAAGHLDVLHFNPSAFRMADPLHLRVEDLLDDLRLGVTPLLTAVQAARPHLRRGARVLVTGSAAAEKPWHEACSLGMQKAALRNLVVSLDATLAPDGIRAVAVQVEGLLADEGPFAPPAVAEALHAAAARPDADWTPHVSYAGPPA</sequence>
<comment type="caution">
    <text evidence="3">The sequence shown here is derived from an EMBL/GenBank/DDBJ whole genome shotgun (WGS) entry which is preliminary data.</text>
</comment>
<proteinExistence type="inferred from homology"/>
<protein>
    <submittedName>
        <fullName evidence="3">SDR family oxidoreductase</fullName>
    </submittedName>
</protein>
<dbReference type="CDD" id="cd05233">
    <property type="entry name" value="SDR_c"/>
    <property type="match status" value="1"/>
</dbReference>
<organism evidence="3 4">
    <name type="scientific">Nocardioides donggukensis</name>
    <dbReference type="NCBI Taxonomy" id="2774019"/>
    <lineage>
        <taxon>Bacteria</taxon>
        <taxon>Bacillati</taxon>
        <taxon>Actinomycetota</taxon>
        <taxon>Actinomycetes</taxon>
        <taxon>Propionibacteriales</taxon>
        <taxon>Nocardioidaceae</taxon>
        <taxon>Nocardioides</taxon>
    </lineage>
</organism>
<dbReference type="RefSeq" id="WP_192144418.1">
    <property type="nucleotide sequence ID" value="NZ_JACYXZ010000005.1"/>
</dbReference>
<dbReference type="Proteomes" id="UP000616839">
    <property type="component" value="Unassembled WGS sequence"/>
</dbReference>
<gene>
    <name evidence="3" type="ORF">IE331_15750</name>
</gene>